<evidence type="ECO:0000313" key="3">
    <source>
        <dbReference type="Proteomes" id="UP000231279"/>
    </source>
</evidence>
<comment type="caution">
    <text evidence="2">The sequence shown here is derived from an EMBL/GenBank/DDBJ whole genome shotgun (WGS) entry which is preliminary data.</text>
</comment>
<reference evidence="3" key="1">
    <citation type="journal article" date="2018" name="Gigascience">
        <title>Genome assembly of the Pink Ipe (Handroanthus impetiginosus, Bignoniaceae), a highly valued, ecologically keystone Neotropical timber forest tree.</title>
        <authorList>
            <person name="Silva-Junior O.B."/>
            <person name="Grattapaglia D."/>
            <person name="Novaes E."/>
            <person name="Collevatti R.G."/>
        </authorList>
    </citation>
    <scope>NUCLEOTIDE SEQUENCE [LARGE SCALE GENOMIC DNA]</scope>
    <source>
        <strain evidence="3">cv. UFG-1</strain>
    </source>
</reference>
<feature type="domain" description="DUF4283" evidence="1">
    <location>
        <begin position="6"/>
        <end position="81"/>
    </location>
</feature>
<proteinExistence type="predicted"/>
<organism evidence="2 3">
    <name type="scientific">Handroanthus impetiginosus</name>
    <dbReference type="NCBI Taxonomy" id="429701"/>
    <lineage>
        <taxon>Eukaryota</taxon>
        <taxon>Viridiplantae</taxon>
        <taxon>Streptophyta</taxon>
        <taxon>Embryophyta</taxon>
        <taxon>Tracheophyta</taxon>
        <taxon>Spermatophyta</taxon>
        <taxon>Magnoliopsida</taxon>
        <taxon>eudicotyledons</taxon>
        <taxon>Gunneridae</taxon>
        <taxon>Pentapetalae</taxon>
        <taxon>asterids</taxon>
        <taxon>lamiids</taxon>
        <taxon>Lamiales</taxon>
        <taxon>Bignoniaceae</taxon>
        <taxon>Crescentiina</taxon>
        <taxon>Tabebuia alliance</taxon>
        <taxon>Handroanthus</taxon>
    </lineage>
</organism>
<evidence type="ECO:0000313" key="2">
    <source>
        <dbReference type="EMBL" id="PIN11227.1"/>
    </source>
</evidence>
<protein>
    <recommendedName>
        <fullName evidence="1">DUF4283 domain-containing protein</fullName>
    </recommendedName>
</protein>
<dbReference type="OrthoDB" id="1695837at2759"/>
<dbReference type="EMBL" id="NKXS01002997">
    <property type="protein sequence ID" value="PIN11227.1"/>
    <property type="molecule type" value="Genomic_DNA"/>
</dbReference>
<dbReference type="InterPro" id="IPR025558">
    <property type="entry name" value="DUF4283"/>
</dbReference>
<name>A0A2G9H127_9LAMI</name>
<gene>
    <name evidence="2" type="ORF">CDL12_16171</name>
</gene>
<dbReference type="AlphaFoldDB" id="A0A2G9H127"/>
<sequence>MEYPNLSVVTKILSKKHFNLGAIKNTLLQAWNICGNVQVNEVEKNTLMFIFQFKANMEKVLKQAPWNFRGYFVVLTLWLDELAF</sequence>
<dbReference type="Pfam" id="PF14111">
    <property type="entry name" value="DUF4283"/>
    <property type="match status" value="1"/>
</dbReference>
<keyword evidence="3" id="KW-1185">Reference proteome</keyword>
<evidence type="ECO:0000259" key="1">
    <source>
        <dbReference type="Pfam" id="PF14111"/>
    </source>
</evidence>
<dbReference type="Proteomes" id="UP000231279">
    <property type="component" value="Unassembled WGS sequence"/>
</dbReference>
<accession>A0A2G9H127</accession>